<name>A0A344PNC6_9RHOB</name>
<dbReference type="Proteomes" id="UP000252023">
    <property type="component" value="Chromosome"/>
</dbReference>
<dbReference type="SUPFAM" id="SSF69118">
    <property type="entry name" value="AhpD-like"/>
    <property type="match status" value="1"/>
</dbReference>
<dbReference type="InterPro" id="IPR003779">
    <property type="entry name" value="CMD-like"/>
</dbReference>
<organism evidence="2 3">
    <name type="scientific">Paracoccus suum</name>
    <dbReference type="NCBI Taxonomy" id="2259340"/>
    <lineage>
        <taxon>Bacteria</taxon>
        <taxon>Pseudomonadati</taxon>
        <taxon>Pseudomonadota</taxon>
        <taxon>Alphaproteobacteria</taxon>
        <taxon>Rhodobacterales</taxon>
        <taxon>Paracoccaceae</taxon>
        <taxon>Paracoccus</taxon>
    </lineage>
</organism>
<dbReference type="InterPro" id="IPR052512">
    <property type="entry name" value="4CMD/NDH-1_regulator"/>
</dbReference>
<accession>A0A344PNC6</accession>
<evidence type="ECO:0000313" key="3">
    <source>
        <dbReference type="Proteomes" id="UP000252023"/>
    </source>
</evidence>
<dbReference type="OrthoDB" id="9801400at2"/>
<dbReference type="RefSeq" id="WP_114077169.1">
    <property type="nucleotide sequence ID" value="NZ_CP030918.1"/>
</dbReference>
<reference evidence="3" key="1">
    <citation type="submission" date="2018-07" db="EMBL/GenBank/DDBJ databases">
        <title>Genome sequencing of Paracoccus sp. SC2-6.</title>
        <authorList>
            <person name="Heo J."/>
            <person name="Kim S.-J."/>
            <person name="Kwon S.-W."/>
        </authorList>
    </citation>
    <scope>NUCLEOTIDE SEQUENCE [LARGE SCALE GENOMIC DNA]</scope>
    <source>
        <strain evidence="3">SC2-6</strain>
    </source>
</reference>
<dbReference type="EMBL" id="CP030918">
    <property type="protein sequence ID" value="AXC50881.1"/>
    <property type="molecule type" value="Genomic_DNA"/>
</dbReference>
<dbReference type="PANTHER" id="PTHR33570">
    <property type="entry name" value="4-CARBOXYMUCONOLACTONE DECARBOXYLASE FAMILY PROTEIN"/>
    <property type="match status" value="1"/>
</dbReference>
<feature type="domain" description="Carboxymuconolactone decarboxylase-like" evidence="1">
    <location>
        <begin position="44"/>
        <end position="126"/>
    </location>
</feature>
<evidence type="ECO:0000313" key="2">
    <source>
        <dbReference type="EMBL" id="AXC50881.1"/>
    </source>
</evidence>
<dbReference type="Gene3D" id="1.20.1290.10">
    <property type="entry name" value="AhpD-like"/>
    <property type="match status" value="1"/>
</dbReference>
<sequence>MSNDAFTKLFQQMAESGHQMARAFNPALETWDPKAFEKLIPTMPAEMIELWWGKTLNRDGLDAKTRLIVTLSGLIIQGAQAEPQVRLVIRHLLAAGASRREVAEVIYQCAMFAGVPAMQKGLELAQAVYAEEDKA</sequence>
<dbReference type="AlphaFoldDB" id="A0A344PNC6"/>
<gene>
    <name evidence="2" type="ORF">DRW48_15410</name>
</gene>
<proteinExistence type="predicted"/>
<dbReference type="Pfam" id="PF02627">
    <property type="entry name" value="CMD"/>
    <property type="match status" value="1"/>
</dbReference>
<dbReference type="InterPro" id="IPR029032">
    <property type="entry name" value="AhpD-like"/>
</dbReference>
<dbReference type="PANTHER" id="PTHR33570:SF10">
    <property type="entry name" value="GAMMA-CARBOXYMUCONOLACTONE DECARBOXYLASE"/>
    <property type="match status" value="1"/>
</dbReference>
<keyword evidence="3" id="KW-1185">Reference proteome</keyword>
<protein>
    <submittedName>
        <fullName evidence="2">Carboxymuconolactone decarboxylase family protein</fullName>
    </submittedName>
</protein>
<evidence type="ECO:0000259" key="1">
    <source>
        <dbReference type="Pfam" id="PF02627"/>
    </source>
</evidence>
<dbReference type="KEGG" id="pars:DRW48_15410"/>
<dbReference type="GO" id="GO:0051920">
    <property type="term" value="F:peroxiredoxin activity"/>
    <property type="evidence" value="ECO:0007669"/>
    <property type="project" value="InterPro"/>
</dbReference>